<dbReference type="InterPro" id="IPR006059">
    <property type="entry name" value="SBP"/>
</dbReference>
<dbReference type="Proteomes" id="UP001305746">
    <property type="component" value="Unassembled WGS sequence"/>
</dbReference>
<evidence type="ECO:0000256" key="2">
    <source>
        <dbReference type="ARBA" id="ARBA00022448"/>
    </source>
</evidence>
<evidence type="ECO:0000256" key="1">
    <source>
        <dbReference type="ARBA" id="ARBA00008520"/>
    </source>
</evidence>
<dbReference type="PANTHER" id="PTHR30061">
    <property type="entry name" value="MALTOSE-BINDING PERIPLASMIC PROTEIN"/>
    <property type="match status" value="1"/>
</dbReference>
<dbReference type="InterPro" id="IPR006061">
    <property type="entry name" value="SBP_1_CS"/>
</dbReference>
<dbReference type="Gene3D" id="3.40.190.10">
    <property type="entry name" value="Periplasmic binding protein-like II"/>
    <property type="match status" value="2"/>
</dbReference>
<evidence type="ECO:0000313" key="8">
    <source>
        <dbReference type="Proteomes" id="UP001305746"/>
    </source>
</evidence>
<accession>A0ABU5P0U7</accession>
<dbReference type="SUPFAM" id="SSF53850">
    <property type="entry name" value="Periplasmic binding protein-like II"/>
    <property type="match status" value="1"/>
</dbReference>
<keyword evidence="2 6" id="KW-0813">Transport</keyword>
<proteinExistence type="inferred from homology"/>
<dbReference type="NCBIfam" id="NF007011">
    <property type="entry name" value="PRK09474.1"/>
    <property type="match status" value="1"/>
</dbReference>
<reference evidence="7 8" key="1">
    <citation type="submission" date="2023-12" db="EMBL/GenBank/DDBJ databases">
        <title>Marinobacter qingdaonensis sp. nov., isolated from the intertidal sediment of Qingdao, PR China.</title>
        <authorList>
            <person name="Li Y."/>
        </authorList>
    </citation>
    <scope>NUCLEOTIDE SEQUENCE [LARGE SCALE GENOMIC DNA]</scope>
    <source>
        <strain evidence="7 8">ASW11-75</strain>
    </source>
</reference>
<sequence>MNRRLFMRGSLAASVVAATLGLSAPAQAEIESGKLLVWINGDKGYDGLQQVGDWFTEETGIPVEVAHPDNATDKFQQSAATGNGPDIFIWAHDRFGEWAQSGIISEIKPSGQVIDAHYGFTWDAVTVDGKKYGYPMAVESIGLIYNKDLLPEPPTAFEDIPAVHRKLAEDGKRAILWDYNNTYFTWPMLAAAGGYIFGEAEDGSVNVKDTGVNTEGAIKGAQALTRLIEEGVMPRGADYSAMESSFNKGETAMMISGPWAWGNLEKSGINFGVTTLPTVAGEPSKTMVGVMAATLNAASPNKDLAVEFLENYALSVKGLKMVNADVPLGAVANKAYMEELAENPHIKATFDNAQLGEPMPNVPAMGAFWSAMAPALQNITSGRQPADEALDAAAERITR</sequence>
<gene>
    <name evidence="7" type="primary">malE</name>
    <name evidence="7" type="ORF">U5822_13505</name>
</gene>
<dbReference type="EMBL" id="JAYDCJ010000003">
    <property type="protein sequence ID" value="MEA1081688.1"/>
    <property type="molecule type" value="Genomic_DNA"/>
</dbReference>
<evidence type="ECO:0000256" key="3">
    <source>
        <dbReference type="ARBA" id="ARBA00022597"/>
    </source>
</evidence>
<keyword evidence="6" id="KW-0574">Periplasm</keyword>
<feature type="chain" id="PRO_5044989553" description="Maltodextrin-binding protein" evidence="6">
    <location>
        <begin position="29"/>
        <end position="399"/>
    </location>
</feature>
<evidence type="ECO:0000313" key="7">
    <source>
        <dbReference type="EMBL" id="MEA1081688.1"/>
    </source>
</evidence>
<dbReference type="PROSITE" id="PS51318">
    <property type="entry name" value="TAT"/>
    <property type="match status" value="1"/>
</dbReference>
<comment type="function">
    <text evidence="6">Part of the ABC transporter complex MalEFGK involved in maltose/maltodextrin import. Binds maltose and higher maltodextrins.</text>
</comment>
<keyword evidence="4 6" id="KW-0732">Signal</keyword>
<keyword evidence="3 6" id="KW-0762">Sugar transport</keyword>
<name>A0ABU5P0U7_9GAMM</name>
<feature type="signal peptide" evidence="6">
    <location>
        <begin position="1"/>
        <end position="28"/>
    </location>
</feature>
<comment type="caution">
    <text evidence="7">The sequence shown here is derived from an EMBL/GenBank/DDBJ whole genome shotgun (WGS) entry which is preliminary data.</text>
</comment>
<comment type="subcellular location">
    <subcellularLocation>
        <location evidence="6">Periplasm</location>
    </subcellularLocation>
</comment>
<keyword evidence="8" id="KW-1185">Reference proteome</keyword>
<dbReference type="PANTHER" id="PTHR30061:SF50">
    <property type="entry name" value="MALTOSE_MALTODEXTRIN-BINDING PERIPLASMIC PROTEIN"/>
    <property type="match status" value="1"/>
</dbReference>
<dbReference type="RefSeq" id="WP_322856137.1">
    <property type="nucleotide sequence ID" value="NZ_JAYDCJ010000003.1"/>
</dbReference>
<protein>
    <recommendedName>
        <fullName evidence="5 6">Maltodextrin-binding protein</fullName>
    </recommendedName>
</protein>
<dbReference type="PRINTS" id="PR00181">
    <property type="entry name" value="MALTOSEBP"/>
</dbReference>
<dbReference type="InterPro" id="IPR006060">
    <property type="entry name" value="Maltose/Cyclodextrin-bd"/>
</dbReference>
<evidence type="ECO:0000256" key="6">
    <source>
        <dbReference type="RuleBase" id="RU365005"/>
    </source>
</evidence>
<dbReference type="PROSITE" id="PS01037">
    <property type="entry name" value="SBP_BACTERIAL_1"/>
    <property type="match status" value="1"/>
</dbReference>
<organism evidence="7 8">
    <name type="scientific">Marinobacter qingdaonensis</name>
    <dbReference type="NCBI Taxonomy" id="3108486"/>
    <lineage>
        <taxon>Bacteria</taxon>
        <taxon>Pseudomonadati</taxon>
        <taxon>Pseudomonadota</taxon>
        <taxon>Gammaproteobacteria</taxon>
        <taxon>Pseudomonadales</taxon>
        <taxon>Marinobacteraceae</taxon>
        <taxon>Marinobacter</taxon>
    </lineage>
</organism>
<evidence type="ECO:0000256" key="5">
    <source>
        <dbReference type="ARBA" id="ARBA00030303"/>
    </source>
</evidence>
<dbReference type="InterPro" id="IPR006311">
    <property type="entry name" value="TAT_signal"/>
</dbReference>
<comment type="similarity">
    <text evidence="1 6">Belongs to the bacterial solute-binding protein 1 family.</text>
</comment>
<evidence type="ECO:0000256" key="4">
    <source>
        <dbReference type="ARBA" id="ARBA00022729"/>
    </source>
</evidence>
<dbReference type="Pfam" id="PF01547">
    <property type="entry name" value="SBP_bac_1"/>
    <property type="match status" value="1"/>
</dbReference>